<dbReference type="Proteomes" id="UP001470230">
    <property type="component" value="Unassembled WGS sequence"/>
</dbReference>
<evidence type="ECO:0000256" key="1">
    <source>
        <dbReference type="SAM" id="Coils"/>
    </source>
</evidence>
<dbReference type="PANTHER" id="PTHR45661">
    <property type="entry name" value="SURFACE ANTIGEN"/>
    <property type="match status" value="1"/>
</dbReference>
<evidence type="ECO:0000313" key="2">
    <source>
        <dbReference type="EMBL" id="KAK8837437.1"/>
    </source>
</evidence>
<name>A0ABR2GVN8_9EUKA</name>
<protein>
    <recommendedName>
        <fullName evidence="4">Surface antigen BspA-like</fullName>
    </recommendedName>
</protein>
<dbReference type="SUPFAM" id="SSF52058">
    <property type="entry name" value="L domain-like"/>
    <property type="match status" value="1"/>
</dbReference>
<sequence>MQNRNQLVFIFNSNQYPVDIDDFSILNAINRDISASLFRDHVYNVQSSVSLEVFQSFINYLFHVNTDNPNITPQNVDQYYLLNQEFQSEAINNLIRSQEGTFNELTVNLQNLRNQNVHDKSLIEQSIASNLDDYLTSHGEELISAPINSIMNILSNESLSFTQYDRLYELIVSESRRTNNLSIFLLLSFLQLNQLSPENQRDSAEQATLRNGMMPRPDILSMINEIDQQRNEIDRMKENNKKVMLILIRNQLPNLSEQRSTEERILDACERGDTDEISRLLKIEIEEGCFKYRLNLSDYTAKIIPIHREIHQEELVIPRSINYKNKEFIVTSLDERAVEYSSIQNIVFPENSRVRFIHDYAFVTLLRTIKLPPLLEKYHLRYAERIDFENILLWPSSRYITKLNNQLLIEKSDINSDVFDTLSLVNPSLQSVTIPDYITKISEGAFAHCSDLREVNFSENSNLQIIEQNAFSYVGIESITIPSHVKQICANAFYNCRNLRTINFAPNSELCSFNDKIFVGCPIENLTIPCSVKEIHPEFIDRQCHITLSADNHNLLFLNEKIIIGKSDEYSENYDVILYACRDIEEETIPDFVRIIGPYSFFKCRRLRTVHFSENSQLTMIRDGAFRASSLQSITIPSLVQQIGDYAFAYCKNLTVNFAPNSELRSVHERAFSASTIQSLFIPNIIENLNPMFSLAESINRIIISPENRNFRVLNENLLLGKTDLTSNNYDVIVFASNDCVEENIPDYIKKIGSYAFSNCTRLRKVNFSLNSQLTIIDSYAFFGSSLAEITVPHNVTEIRERAFGRCRSLRLFSFDPNSELRIIGPSAFMSSSIASISIPPSVTQIQDNAFSDCDLRSIVFPENSQLQQVGNHLFYSTTIQNATIPQHLAGIIRINQ</sequence>
<comment type="caution">
    <text evidence="2">The sequence shown here is derived from an EMBL/GenBank/DDBJ whole genome shotgun (WGS) entry which is preliminary data.</text>
</comment>
<dbReference type="InterPro" id="IPR032675">
    <property type="entry name" value="LRR_dom_sf"/>
</dbReference>
<organism evidence="2 3">
    <name type="scientific">Tritrichomonas musculus</name>
    <dbReference type="NCBI Taxonomy" id="1915356"/>
    <lineage>
        <taxon>Eukaryota</taxon>
        <taxon>Metamonada</taxon>
        <taxon>Parabasalia</taxon>
        <taxon>Tritrichomonadida</taxon>
        <taxon>Tritrichomonadidae</taxon>
        <taxon>Tritrichomonas</taxon>
    </lineage>
</organism>
<keyword evidence="1" id="KW-0175">Coiled coil</keyword>
<feature type="coiled-coil region" evidence="1">
    <location>
        <begin position="219"/>
        <end position="246"/>
    </location>
</feature>
<dbReference type="Gene3D" id="3.80.10.10">
    <property type="entry name" value="Ribonuclease Inhibitor"/>
    <property type="match status" value="4"/>
</dbReference>
<accession>A0ABR2GVN8</accession>
<dbReference type="Pfam" id="PF13306">
    <property type="entry name" value="LRR_5"/>
    <property type="match status" value="4"/>
</dbReference>
<dbReference type="PANTHER" id="PTHR45661:SF3">
    <property type="entry name" value="IG-LIKE DOMAIN-CONTAINING PROTEIN"/>
    <property type="match status" value="1"/>
</dbReference>
<reference evidence="2 3" key="1">
    <citation type="submission" date="2024-04" db="EMBL/GenBank/DDBJ databases">
        <title>Tritrichomonas musculus Genome.</title>
        <authorList>
            <person name="Alves-Ferreira E."/>
            <person name="Grigg M."/>
            <person name="Lorenzi H."/>
            <person name="Galac M."/>
        </authorList>
    </citation>
    <scope>NUCLEOTIDE SEQUENCE [LARGE SCALE GENOMIC DNA]</scope>
    <source>
        <strain evidence="2 3">EAF2021</strain>
    </source>
</reference>
<gene>
    <name evidence="2" type="ORF">M9Y10_036432</name>
</gene>
<keyword evidence="3" id="KW-1185">Reference proteome</keyword>
<evidence type="ECO:0008006" key="4">
    <source>
        <dbReference type="Google" id="ProtNLM"/>
    </source>
</evidence>
<dbReference type="InterPro" id="IPR026906">
    <property type="entry name" value="LRR_5"/>
</dbReference>
<dbReference type="EMBL" id="JAPFFF010000059">
    <property type="protein sequence ID" value="KAK8837437.1"/>
    <property type="molecule type" value="Genomic_DNA"/>
</dbReference>
<evidence type="ECO:0000313" key="3">
    <source>
        <dbReference type="Proteomes" id="UP001470230"/>
    </source>
</evidence>
<proteinExistence type="predicted"/>
<dbReference type="InterPro" id="IPR053139">
    <property type="entry name" value="Surface_bspA-like"/>
</dbReference>